<feature type="transmembrane region" description="Helical" evidence="1">
    <location>
        <begin position="25"/>
        <end position="46"/>
    </location>
</feature>
<dbReference type="Proteomes" id="UP000221165">
    <property type="component" value="Unassembled WGS sequence"/>
</dbReference>
<dbReference type="VEuPathDB" id="ToxoDB:CSUI_007754"/>
<keyword evidence="1" id="KW-1133">Transmembrane helix</keyword>
<dbReference type="EMBL" id="MIGC01004159">
    <property type="protein sequence ID" value="PHJ18418.1"/>
    <property type="molecule type" value="Genomic_DNA"/>
</dbReference>
<dbReference type="AlphaFoldDB" id="A0A2C6KP79"/>
<keyword evidence="3" id="KW-1185">Reference proteome</keyword>
<evidence type="ECO:0000313" key="2">
    <source>
        <dbReference type="EMBL" id="PHJ18418.1"/>
    </source>
</evidence>
<evidence type="ECO:0008006" key="4">
    <source>
        <dbReference type="Google" id="ProtNLM"/>
    </source>
</evidence>
<comment type="caution">
    <text evidence="2">The sequence shown here is derived from an EMBL/GenBank/DDBJ whole genome shotgun (WGS) entry which is preliminary data.</text>
</comment>
<keyword evidence="1" id="KW-0812">Transmembrane</keyword>
<proteinExistence type="predicted"/>
<gene>
    <name evidence="2" type="ORF">CSUI_007754</name>
</gene>
<dbReference type="GeneID" id="94431109"/>
<evidence type="ECO:0000256" key="1">
    <source>
        <dbReference type="SAM" id="Phobius"/>
    </source>
</evidence>
<reference evidence="2 3" key="1">
    <citation type="journal article" date="2017" name="Int. J. Parasitol.">
        <title>The genome of the protozoan parasite Cystoisospora suis and a reverse vaccinology approach to identify vaccine candidates.</title>
        <authorList>
            <person name="Palmieri N."/>
            <person name="Shrestha A."/>
            <person name="Ruttkowski B."/>
            <person name="Beck T."/>
            <person name="Vogl C."/>
            <person name="Tomley F."/>
            <person name="Blake D.P."/>
            <person name="Joachim A."/>
        </authorList>
    </citation>
    <scope>NUCLEOTIDE SEQUENCE [LARGE SCALE GENOMIC DNA]</scope>
    <source>
        <strain evidence="2 3">Wien I</strain>
    </source>
</reference>
<sequence>MYIHRSPHETSLSTDDYTEYFYPRMLSSFIIFLVFLSLHTCTYTVLKRVSTMYICIVVYRYRLSREFR</sequence>
<dbReference type="RefSeq" id="XP_067920125.1">
    <property type="nucleotide sequence ID" value="XM_068067898.1"/>
</dbReference>
<name>A0A2C6KP79_9APIC</name>
<protein>
    <recommendedName>
        <fullName evidence="4">Transmembrane protein</fullName>
    </recommendedName>
</protein>
<keyword evidence="1" id="KW-0472">Membrane</keyword>
<organism evidence="2 3">
    <name type="scientific">Cystoisospora suis</name>
    <dbReference type="NCBI Taxonomy" id="483139"/>
    <lineage>
        <taxon>Eukaryota</taxon>
        <taxon>Sar</taxon>
        <taxon>Alveolata</taxon>
        <taxon>Apicomplexa</taxon>
        <taxon>Conoidasida</taxon>
        <taxon>Coccidia</taxon>
        <taxon>Eucoccidiorida</taxon>
        <taxon>Eimeriorina</taxon>
        <taxon>Sarcocystidae</taxon>
        <taxon>Cystoisospora</taxon>
    </lineage>
</organism>
<accession>A0A2C6KP79</accession>
<feature type="non-terminal residue" evidence="2">
    <location>
        <position position="68"/>
    </location>
</feature>
<evidence type="ECO:0000313" key="3">
    <source>
        <dbReference type="Proteomes" id="UP000221165"/>
    </source>
</evidence>